<keyword evidence="2" id="KW-1185">Reference proteome</keyword>
<dbReference type="RefSeq" id="WP_204792915.1">
    <property type="nucleotide sequence ID" value="NZ_JACSNQ010000004.1"/>
</dbReference>
<organism evidence="1 2">
    <name type="scientific">Olsenella profusa</name>
    <dbReference type="NCBI Taxonomy" id="138595"/>
    <lineage>
        <taxon>Bacteria</taxon>
        <taxon>Bacillati</taxon>
        <taxon>Actinomycetota</taxon>
        <taxon>Coriobacteriia</taxon>
        <taxon>Coriobacteriales</taxon>
        <taxon>Atopobiaceae</taxon>
        <taxon>Olsenella</taxon>
    </lineage>
</organism>
<accession>A0ABS2F0Q0</accession>
<comment type="caution">
    <text evidence="1">The sequence shown here is derived from an EMBL/GenBank/DDBJ whole genome shotgun (WGS) entry which is preliminary data.</text>
</comment>
<gene>
    <name evidence="1" type="ORF">H9X80_03205</name>
</gene>
<evidence type="ECO:0000313" key="2">
    <source>
        <dbReference type="Proteomes" id="UP000712527"/>
    </source>
</evidence>
<protein>
    <submittedName>
        <fullName evidence="1">Uncharacterized protein</fullName>
    </submittedName>
</protein>
<dbReference type="EMBL" id="JACSNQ010000004">
    <property type="protein sequence ID" value="MBM6774554.1"/>
    <property type="molecule type" value="Genomic_DNA"/>
</dbReference>
<name>A0ABS2F0Q0_9ACTN</name>
<evidence type="ECO:0000313" key="1">
    <source>
        <dbReference type="EMBL" id="MBM6774554.1"/>
    </source>
</evidence>
<dbReference type="Proteomes" id="UP000712527">
    <property type="component" value="Unassembled WGS sequence"/>
</dbReference>
<proteinExistence type="predicted"/>
<reference evidence="1 2" key="1">
    <citation type="journal article" date="2021" name="Sci. Rep.">
        <title>The distribution of antibiotic resistance genes in chicken gut microbiota commensals.</title>
        <authorList>
            <person name="Juricova H."/>
            <person name="Matiasovicova J."/>
            <person name="Kubasova T."/>
            <person name="Cejkova D."/>
            <person name="Rychlik I."/>
        </authorList>
    </citation>
    <scope>NUCLEOTIDE SEQUENCE [LARGE SCALE GENOMIC DNA]</scope>
    <source>
        <strain evidence="1 2">An794</strain>
    </source>
</reference>
<sequence>MSHFSVLVLTGEGQDVEGLLLPYMENCCGEPPREYMEFFEDEECEVDEETGRRGYWQNPNARWDWYEVGGRFRGMLRASRGSRAVPEQLGGRYPEGRYDSARVGDCDFGTDEAARAAAEEFWAQAVEGAGDGAPLTLRSPEFYLRRYGDAATFAELESAFSTWAVVTPDGEWHEQGEMGWWGLSSETDEEALGWLRGFRGRFLDTADPDWTATVVDCHI</sequence>